<feature type="binding site" evidence="6">
    <location>
        <position position="26"/>
    </location>
    <ligand>
        <name>Zn(2+)</name>
        <dbReference type="ChEBI" id="CHEBI:29105"/>
    </ligand>
</feature>
<feature type="domain" description="C2H2-type" evidence="8">
    <location>
        <begin position="446"/>
        <end position="474"/>
    </location>
</feature>
<dbReference type="InterPro" id="IPR012934">
    <property type="entry name" value="Znf_AD"/>
</dbReference>
<dbReference type="InterPro" id="IPR036236">
    <property type="entry name" value="Znf_C2H2_sf"/>
</dbReference>
<gene>
    <name evidence="11" type="primary">LOC114244480</name>
</gene>
<accession>A0A6J2JRG1</accession>
<keyword evidence="2" id="KW-0677">Repeat</keyword>
<feature type="binding site" evidence="6">
    <location>
        <position position="65"/>
    </location>
    <ligand>
        <name>Zn(2+)</name>
        <dbReference type="ChEBI" id="CHEBI:29105"/>
    </ligand>
</feature>
<dbReference type="FunFam" id="3.30.160.60:FF:002343">
    <property type="entry name" value="Zinc finger protein 33A"/>
    <property type="match status" value="1"/>
</dbReference>
<dbReference type="RefSeq" id="XP_028032120.1">
    <property type="nucleotide sequence ID" value="XM_028176319.1"/>
</dbReference>
<dbReference type="KEGG" id="bman:114244480"/>
<organism evidence="10 11">
    <name type="scientific">Bombyx mandarina</name>
    <name type="common">Wild silk moth</name>
    <name type="synonym">Wild silkworm</name>
    <dbReference type="NCBI Taxonomy" id="7092"/>
    <lineage>
        <taxon>Eukaryota</taxon>
        <taxon>Metazoa</taxon>
        <taxon>Ecdysozoa</taxon>
        <taxon>Arthropoda</taxon>
        <taxon>Hexapoda</taxon>
        <taxon>Insecta</taxon>
        <taxon>Pterygota</taxon>
        <taxon>Neoptera</taxon>
        <taxon>Endopterygota</taxon>
        <taxon>Lepidoptera</taxon>
        <taxon>Glossata</taxon>
        <taxon>Ditrysia</taxon>
        <taxon>Bombycoidea</taxon>
        <taxon>Bombycidae</taxon>
        <taxon>Bombycinae</taxon>
        <taxon>Bombyx</taxon>
    </lineage>
</organism>
<feature type="domain" description="C2H2-type" evidence="8">
    <location>
        <begin position="545"/>
        <end position="572"/>
    </location>
</feature>
<feature type="domain" description="C2H2-type" evidence="8">
    <location>
        <begin position="290"/>
        <end position="317"/>
    </location>
</feature>
<dbReference type="PANTHER" id="PTHR24409:SF295">
    <property type="entry name" value="AZ2-RELATED"/>
    <property type="match status" value="1"/>
</dbReference>
<proteinExistence type="predicted"/>
<dbReference type="PROSITE" id="PS50157">
    <property type="entry name" value="ZINC_FINGER_C2H2_2"/>
    <property type="match status" value="9"/>
</dbReference>
<feature type="domain" description="ZAD" evidence="9">
    <location>
        <begin position="21"/>
        <end position="89"/>
    </location>
</feature>
<dbReference type="Pfam" id="PF07776">
    <property type="entry name" value="zf-AD"/>
    <property type="match status" value="1"/>
</dbReference>
<evidence type="ECO:0000256" key="2">
    <source>
        <dbReference type="ARBA" id="ARBA00022737"/>
    </source>
</evidence>
<dbReference type="GO" id="GO:0005634">
    <property type="term" value="C:nucleus"/>
    <property type="evidence" value="ECO:0007669"/>
    <property type="project" value="InterPro"/>
</dbReference>
<evidence type="ECO:0000256" key="4">
    <source>
        <dbReference type="ARBA" id="ARBA00022833"/>
    </source>
</evidence>
<dbReference type="GeneID" id="114244480"/>
<evidence type="ECO:0000259" key="9">
    <source>
        <dbReference type="PROSITE" id="PS51915"/>
    </source>
</evidence>
<protein>
    <submittedName>
        <fullName evidence="11">Zinc finger protein 708-like</fullName>
    </submittedName>
</protein>
<evidence type="ECO:0000256" key="5">
    <source>
        <dbReference type="PROSITE-ProRule" id="PRU00042"/>
    </source>
</evidence>
<dbReference type="SMART" id="SM00355">
    <property type="entry name" value="ZnF_C2H2"/>
    <property type="match status" value="10"/>
</dbReference>
<feature type="domain" description="C2H2-type" evidence="8">
    <location>
        <begin position="234"/>
        <end position="257"/>
    </location>
</feature>
<evidence type="ECO:0000256" key="7">
    <source>
        <dbReference type="SAM" id="MobiDB-lite"/>
    </source>
</evidence>
<dbReference type="SUPFAM" id="SSF57716">
    <property type="entry name" value="Glucocorticoid receptor-like (DNA-binding domain)"/>
    <property type="match status" value="1"/>
</dbReference>
<keyword evidence="3 5" id="KW-0863">Zinc-finger</keyword>
<dbReference type="PROSITE" id="PS00028">
    <property type="entry name" value="ZINC_FINGER_C2H2_1"/>
    <property type="match status" value="7"/>
</dbReference>
<feature type="region of interest" description="Disordered" evidence="7">
    <location>
        <begin position="131"/>
        <end position="157"/>
    </location>
</feature>
<sequence>MWNDTQNAIFMPKHEIKSELMCCRGCLGTGRLYNMHQYGLAEPYSLLTGIELTDPNRPQQLCSMCRALLIKYTSFRRRCLEAEMLLQSLAEVNPVLTVDSISTVDRLTHRLNPCNQTSPTNVAYPEIEEEPSIEAPQEDMIYEEPPPSPERKKKLKKSKRKFSFDVEDLQPLSTIKTEKLKPKKSRVNNLYTDPADRAKFSERYDVDIVVMRKEDEYQEMTDRRNSEKYLRAHNKCEQCYKGFIHEDTLKRHVKDKHDVNLEHVCEYCKFRFKERSNLSGHYRRHHKYKYICRACGITTRMREHAVQHSKMHTQKFECKYCGKVFNTKGTTYHTHVRSKHGSELPWCRICGDAFISTKTHMERLHKEVLNLPAALRCAECGTQFLSERAARGHAAGGAGGPGGHAAGGPAGAARCAGGACCVHCAQRFDGERALRDHVLAVHKVQYSCAQCNKTFSHESKLNNHLLEKHSEGEADAPPGRKRYMKVAPAMCHICGKIIADQYHMVYHQRIHTGEKPYACSECPKRFRMPEQLQNHVRIHTGERPFKCKYCPNTFKTYPAMSRHHLVHTGVRRHACSVCDKGFATSAEMKAHVRTVHMKIPARPRPRRYRAAAP</sequence>
<feature type="domain" description="C2H2-type" evidence="8">
    <location>
        <begin position="517"/>
        <end position="544"/>
    </location>
</feature>
<feature type="binding site" evidence="6">
    <location>
        <position position="62"/>
    </location>
    <ligand>
        <name>Zn(2+)</name>
        <dbReference type="ChEBI" id="CHEBI:29105"/>
    </ligand>
</feature>
<feature type="compositionally biased region" description="Acidic residues" evidence="7">
    <location>
        <begin position="131"/>
        <end position="142"/>
    </location>
</feature>
<dbReference type="PROSITE" id="PS51915">
    <property type="entry name" value="ZAD"/>
    <property type="match status" value="1"/>
</dbReference>
<feature type="domain" description="C2H2-type" evidence="8">
    <location>
        <begin position="573"/>
        <end position="596"/>
    </location>
</feature>
<evidence type="ECO:0000313" key="11">
    <source>
        <dbReference type="RefSeq" id="XP_028032120.1"/>
    </source>
</evidence>
<dbReference type="SMART" id="SM00868">
    <property type="entry name" value="zf-AD"/>
    <property type="match status" value="2"/>
</dbReference>
<evidence type="ECO:0000256" key="1">
    <source>
        <dbReference type="ARBA" id="ARBA00022723"/>
    </source>
</evidence>
<dbReference type="GO" id="GO:0000981">
    <property type="term" value="F:DNA-binding transcription factor activity, RNA polymerase II-specific"/>
    <property type="evidence" value="ECO:0007669"/>
    <property type="project" value="TreeGrafter"/>
</dbReference>
<dbReference type="AlphaFoldDB" id="A0A6J2JRG1"/>
<dbReference type="OrthoDB" id="427030at2759"/>
<feature type="domain" description="C2H2-type" evidence="8">
    <location>
        <begin position="316"/>
        <end position="345"/>
    </location>
</feature>
<name>A0A6J2JRG1_BOMMA</name>
<dbReference type="GO" id="GO:0000977">
    <property type="term" value="F:RNA polymerase II transcription regulatory region sequence-specific DNA binding"/>
    <property type="evidence" value="ECO:0007669"/>
    <property type="project" value="TreeGrafter"/>
</dbReference>
<dbReference type="PANTHER" id="PTHR24409">
    <property type="entry name" value="ZINC FINGER PROTEIN 142"/>
    <property type="match status" value="1"/>
</dbReference>
<dbReference type="Gene3D" id="3.30.160.60">
    <property type="entry name" value="Classic Zinc Finger"/>
    <property type="match status" value="7"/>
</dbReference>
<dbReference type="Pfam" id="PF00096">
    <property type="entry name" value="zf-C2H2"/>
    <property type="match status" value="3"/>
</dbReference>
<evidence type="ECO:0000256" key="6">
    <source>
        <dbReference type="PROSITE-ProRule" id="PRU01263"/>
    </source>
</evidence>
<feature type="domain" description="C2H2-type" evidence="8">
    <location>
        <begin position="489"/>
        <end position="516"/>
    </location>
</feature>
<evidence type="ECO:0000313" key="10">
    <source>
        <dbReference type="Proteomes" id="UP000504629"/>
    </source>
</evidence>
<dbReference type="SUPFAM" id="SSF57667">
    <property type="entry name" value="beta-beta-alpha zinc fingers"/>
    <property type="match status" value="4"/>
</dbReference>
<evidence type="ECO:0000256" key="3">
    <source>
        <dbReference type="ARBA" id="ARBA00022771"/>
    </source>
</evidence>
<evidence type="ECO:0000259" key="8">
    <source>
        <dbReference type="PROSITE" id="PS50157"/>
    </source>
</evidence>
<reference evidence="11" key="1">
    <citation type="submission" date="2025-08" db="UniProtKB">
        <authorList>
            <consortium name="RefSeq"/>
        </authorList>
    </citation>
    <scope>IDENTIFICATION</scope>
    <source>
        <tissue evidence="11">Silk gland</tissue>
    </source>
</reference>
<dbReference type="Proteomes" id="UP000504629">
    <property type="component" value="Unplaced"/>
</dbReference>
<dbReference type="InterPro" id="IPR013087">
    <property type="entry name" value="Znf_C2H2_type"/>
</dbReference>
<feature type="binding site" evidence="6">
    <location>
        <position position="23"/>
    </location>
    <ligand>
        <name>Zn(2+)</name>
        <dbReference type="ChEBI" id="CHEBI:29105"/>
    </ligand>
</feature>
<keyword evidence="4 6" id="KW-0862">Zinc</keyword>
<keyword evidence="10" id="KW-1185">Reference proteome</keyword>
<dbReference type="GO" id="GO:0008270">
    <property type="term" value="F:zinc ion binding"/>
    <property type="evidence" value="ECO:0007669"/>
    <property type="project" value="UniProtKB-UniRule"/>
</dbReference>
<keyword evidence="1 6" id="KW-0479">Metal-binding</keyword>
<feature type="domain" description="C2H2-type" evidence="8">
    <location>
        <begin position="263"/>
        <end position="290"/>
    </location>
</feature>